<proteinExistence type="predicted"/>
<sequence length="443" mass="48538">MNRYLISAPCGAVALSLLATCRIATAGYTFEEGDFKGEFNFSASSTVINSHNANFGLGKVDMRDGELGKQNNRWQEYYFKPGVTFSYALAPGFSLIGGGSLVAAGTGGDGDAGGYSHGGAHNTSVEEAYGGFQAGDWRLTLGDQNYRVGNGFLVMDGNLDEFGEGAYFSAPRTAFRDAAVLGWQHEAVSAQAFSLKTDGHLGSVRMSGANIDLKLKTATLGAMAFNVDAEDEAPGALIPRDGMRVYNLRALNASVPGLDALVFNAEYAVERGSGKQLTYDASAWYASADYTFHDLPLQPTFGYRYATFSGDNNPSDNTRKDWNPLSKGYTDIGTWVIGDVVGNYLLYNTNEQVQTLRAKVHFNEQWATGAQYHRFMLNSDYYFGTPVSDRHFANETGVYMEWTPTEHIYTSLSYNWVNPQDGARQALGNDRFDALEWFFAYTL</sequence>
<comment type="caution">
    <text evidence="3">The sequence shown here is derived from an EMBL/GenBank/DDBJ whole genome shotgun (WGS) entry which is preliminary data.</text>
</comment>
<protein>
    <recommendedName>
        <fullName evidence="2">Alginate export domain-containing protein</fullName>
    </recommendedName>
</protein>
<reference evidence="3 4" key="1">
    <citation type="submission" date="2016-12" db="EMBL/GenBank/DDBJ databases">
        <title>Draft genome sequences of seven strains of Pseudomonas fluorescens that produce 4-formylaminooxyvinylglycine.</title>
        <authorList>
            <person name="Okrent R.A."/>
            <person name="Manning V.A."/>
            <person name="Trippe K.M."/>
        </authorList>
    </citation>
    <scope>NUCLEOTIDE SEQUENCE [LARGE SCALE GENOMIC DNA]</scope>
    <source>
        <strain evidence="3 4">P5A</strain>
    </source>
</reference>
<dbReference type="Pfam" id="PF13372">
    <property type="entry name" value="Alginate_exp"/>
    <property type="match status" value="1"/>
</dbReference>
<feature type="signal peptide" evidence="1">
    <location>
        <begin position="1"/>
        <end position="26"/>
    </location>
</feature>
<dbReference type="OrthoDB" id="6756628at2"/>
<evidence type="ECO:0000256" key="1">
    <source>
        <dbReference type="SAM" id="SignalP"/>
    </source>
</evidence>
<name>A0A1T2YHG8_PSEFL</name>
<dbReference type="Proteomes" id="UP000190965">
    <property type="component" value="Unassembled WGS sequence"/>
</dbReference>
<feature type="chain" id="PRO_5012594446" description="Alginate export domain-containing protein" evidence="1">
    <location>
        <begin position="27"/>
        <end position="443"/>
    </location>
</feature>
<evidence type="ECO:0000313" key="3">
    <source>
        <dbReference type="EMBL" id="OPA91650.1"/>
    </source>
</evidence>
<evidence type="ECO:0000313" key="4">
    <source>
        <dbReference type="Proteomes" id="UP000190965"/>
    </source>
</evidence>
<dbReference type="InterPro" id="IPR025388">
    <property type="entry name" value="Alginate_export_dom"/>
</dbReference>
<dbReference type="EMBL" id="MSDF01000024">
    <property type="protein sequence ID" value="OPA91650.1"/>
    <property type="molecule type" value="Genomic_DNA"/>
</dbReference>
<feature type="domain" description="Alginate export" evidence="2">
    <location>
        <begin position="259"/>
        <end position="380"/>
    </location>
</feature>
<keyword evidence="1" id="KW-0732">Signal</keyword>
<dbReference type="AlphaFoldDB" id="A0A1T2YHG8"/>
<dbReference type="RefSeq" id="WP_078741217.1">
    <property type="nucleotide sequence ID" value="NZ_MSDF01000024.1"/>
</dbReference>
<organism evidence="3 4">
    <name type="scientific">Pseudomonas fluorescens</name>
    <dbReference type="NCBI Taxonomy" id="294"/>
    <lineage>
        <taxon>Bacteria</taxon>
        <taxon>Pseudomonadati</taxon>
        <taxon>Pseudomonadota</taxon>
        <taxon>Gammaproteobacteria</taxon>
        <taxon>Pseudomonadales</taxon>
        <taxon>Pseudomonadaceae</taxon>
        <taxon>Pseudomonas</taxon>
    </lineage>
</organism>
<gene>
    <name evidence="3" type="ORF">BFW87_18660</name>
</gene>
<evidence type="ECO:0000259" key="2">
    <source>
        <dbReference type="Pfam" id="PF13372"/>
    </source>
</evidence>
<accession>A0A1T2YHG8</accession>